<dbReference type="AlphaFoldDB" id="A0A066WHL0"/>
<sequence>MAPGSVPTELDFLRFSSRYGEPAAAGMRQENSATQRIRFASESVSLHHPATQSAAAALALPAALLAISGASYPSSSNSSSCCESLASSTVQRAARRPVHFLALFYMPAVDNSRASPVLLVLSFLLALPLLLVADQACRAALRATSIRTGAASAVPSLLQQQQREEKDNIKAWEAELDLEIRLAAASATQAGGHGASLHSLRRLLSASNGAVAAAVRRTQAAVQSAWKASAAVRTSSPLFAAATAIGNGEEQEEQQRWHEPLSRAASITALGRALAVLSFLEARGTNMPTALRGRPSAAATLLAPPAARRSYINYCRSRRSSRSIFARLPTYDLTPAMMASAQFPPEVKLRILGELASPLCGRSPLTVLLLSRAHLAHFRPKLYFAITLSNDVALRKLRATLALHNPALGALVRSLQVGHIASDAYDAEGYLPHQTVADTLPLSTALEQILLAVPGALHDLSLDLFSLAALNSAGTASRLKNGALPCRLATELCAPAYFALPTFQAVEQLQLLAFGIDAHTAQQLRTTLPRCQHLTLRWVSRRAAAEAWDEEEEYDDDDDDEGAHKARITSPIRRQWESDFANFVSAVQLLRYWPHAAPPLPHHLQHLTAAATALGGNTSDDAHFGPPPLVAVPHTMGQQQQHGETNCKRLEQLVVRAWPSAARKLLQAFPDAQLLRTAGDENVVAAVPDRAHAPAPVPAPLYIGLDESWRKGTRRGPAQEWYEDRMARIWA</sequence>
<comment type="caution">
    <text evidence="1">The sequence shown here is derived from an EMBL/GenBank/DDBJ whole genome shotgun (WGS) entry which is preliminary data.</text>
</comment>
<dbReference type="HOGENOM" id="CLU_379060_0_0_1"/>
<dbReference type="Proteomes" id="UP000027361">
    <property type="component" value="Unassembled WGS sequence"/>
</dbReference>
<reference evidence="1 2" key="1">
    <citation type="submission" date="2014-05" db="EMBL/GenBank/DDBJ databases">
        <title>Draft genome sequence of a rare smut relative, Tilletiaria anomala UBC 951.</title>
        <authorList>
            <consortium name="DOE Joint Genome Institute"/>
            <person name="Toome M."/>
            <person name="Kuo A."/>
            <person name="Henrissat B."/>
            <person name="Lipzen A."/>
            <person name="Tritt A."/>
            <person name="Yoshinaga Y."/>
            <person name="Zane M."/>
            <person name="Barry K."/>
            <person name="Grigoriev I.V."/>
            <person name="Spatafora J.W."/>
            <person name="Aimea M.C."/>
        </authorList>
    </citation>
    <scope>NUCLEOTIDE SEQUENCE [LARGE SCALE GENOMIC DNA]</scope>
    <source>
        <strain evidence="1 2">UBC 951</strain>
    </source>
</reference>
<organism evidence="1 2">
    <name type="scientific">Tilletiaria anomala (strain ATCC 24038 / CBS 436.72 / UBC 951)</name>
    <dbReference type="NCBI Taxonomy" id="1037660"/>
    <lineage>
        <taxon>Eukaryota</taxon>
        <taxon>Fungi</taxon>
        <taxon>Dikarya</taxon>
        <taxon>Basidiomycota</taxon>
        <taxon>Ustilaginomycotina</taxon>
        <taxon>Exobasidiomycetes</taxon>
        <taxon>Georgefischeriales</taxon>
        <taxon>Tilletiariaceae</taxon>
        <taxon>Tilletiaria</taxon>
    </lineage>
</organism>
<keyword evidence="2" id="KW-1185">Reference proteome</keyword>
<evidence type="ECO:0000313" key="1">
    <source>
        <dbReference type="EMBL" id="KDN52003.1"/>
    </source>
</evidence>
<dbReference type="EMBL" id="JMSN01000015">
    <property type="protein sequence ID" value="KDN52003.1"/>
    <property type="molecule type" value="Genomic_DNA"/>
</dbReference>
<gene>
    <name evidence="1" type="ORF">K437DRAFT_267014</name>
</gene>
<accession>A0A066WHL0</accession>
<dbReference type="RefSeq" id="XP_013244853.1">
    <property type="nucleotide sequence ID" value="XM_013389399.1"/>
</dbReference>
<dbReference type="GeneID" id="25265897"/>
<evidence type="ECO:0000313" key="2">
    <source>
        <dbReference type="Proteomes" id="UP000027361"/>
    </source>
</evidence>
<proteinExistence type="predicted"/>
<name>A0A066WHL0_TILAU</name>
<protein>
    <submittedName>
        <fullName evidence="1">Uncharacterized protein</fullName>
    </submittedName>
</protein>
<dbReference type="InParanoid" id="A0A066WHL0"/>
<dbReference type="OrthoDB" id="3365395at2759"/>